<accession>A0A7W7RA42</accession>
<evidence type="ECO:0000313" key="3">
    <source>
        <dbReference type="Proteomes" id="UP000540506"/>
    </source>
</evidence>
<proteinExistence type="predicted"/>
<evidence type="ECO:0000256" key="1">
    <source>
        <dbReference type="SAM" id="MobiDB-lite"/>
    </source>
</evidence>
<sequence length="75" mass="8605">METPHHVSDVTFAEDASQVRTANAPPAMATLRNLPIGLMRQARLNRHRRLGRPRPLTPRPRHRAPQDHLPRTHQP</sequence>
<feature type="region of interest" description="Disordered" evidence="1">
    <location>
        <begin position="39"/>
        <end position="75"/>
    </location>
</feature>
<organism evidence="2 3">
    <name type="scientific">Kitasatospora kifunensis</name>
    <name type="common">Streptomyces kifunensis</name>
    <dbReference type="NCBI Taxonomy" id="58351"/>
    <lineage>
        <taxon>Bacteria</taxon>
        <taxon>Bacillati</taxon>
        <taxon>Actinomycetota</taxon>
        <taxon>Actinomycetes</taxon>
        <taxon>Kitasatosporales</taxon>
        <taxon>Streptomycetaceae</taxon>
        <taxon>Kitasatospora</taxon>
    </lineage>
</organism>
<evidence type="ECO:0000313" key="2">
    <source>
        <dbReference type="EMBL" id="MBB4928237.1"/>
    </source>
</evidence>
<reference evidence="2 3" key="1">
    <citation type="submission" date="2020-08" db="EMBL/GenBank/DDBJ databases">
        <title>Sequencing the genomes of 1000 actinobacteria strains.</title>
        <authorList>
            <person name="Klenk H.-P."/>
        </authorList>
    </citation>
    <scope>NUCLEOTIDE SEQUENCE [LARGE SCALE GENOMIC DNA]</scope>
    <source>
        <strain evidence="2 3">DSM 41654</strain>
    </source>
</reference>
<dbReference type="Proteomes" id="UP000540506">
    <property type="component" value="Unassembled WGS sequence"/>
</dbReference>
<gene>
    <name evidence="2" type="ORF">FHR34_007332</name>
</gene>
<feature type="region of interest" description="Disordered" evidence="1">
    <location>
        <begin position="1"/>
        <end position="26"/>
    </location>
</feature>
<protein>
    <submittedName>
        <fullName evidence="2">Uncharacterized protein</fullName>
    </submittedName>
</protein>
<name>A0A7W7RA42_KITKI</name>
<feature type="compositionally biased region" description="Basic and acidic residues" evidence="1">
    <location>
        <begin position="64"/>
        <end position="75"/>
    </location>
</feature>
<feature type="compositionally biased region" description="Basic residues" evidence="1">
    <location>
        <begin position="43"/>
        <end position="52"/>
    </location>
</feature>
<dbReference type="EMBL" id="JACHJV010000002">
    <property type="protein sequence ID" value="MBB4928237.1"/>
    <property type="molecule type" value="Genomic_DNA"/>
</dbReference>
<comment type="caution">
    <text evidence="2">The sequence shown here is derived from an EMBL/GenBank/DDBJ whole genome shotgun (WGS) entry which is preliminary data.</text>
</comment>
<keyword evidence="3" id="KW-1185">Reference proteome</keyword>
<dbReference type="AlphaFoldDB" id="A0A7W7RA42"/>